<dbReference type="InterPro" id="IPR007253">
    <property type="entry name" value="Cell_wall-bd_2"/>
</dbReference>
<dbReference type="OrthoDB" id="614750at2"/>
<organism evidence="1 2">
    <name type="scientific">Cellulosimicrobium cellulans</name>
    <name type="common">Arthrobacter luteus</name>
    <dbReference type="NCBI Taxonomy" id="1710"/>
    <lineage>
        <taxon>Bacteria</taxon>
        <taxon>Bacillati</taxon>
        <taxon>Actinomycetota</taxon>
        <taxon>Actinomycetes</taxon>
        <taxon>Micrococcales</taxon>
        <taxon>Promicromonosporaceae</taxon>
        <taxon>Cellulosimicrobium</taxon>
    </lineage>
</organism>
<dbReference type="RefSeq" id="WP_087469569.1">
    <property type="nucleotide sequence ID" value="NZ_CP021383.1"/>
</dbReference>
<dbReference type="GO" id="GO:0030288">
    <property type="term" value="C:outer membrane-bounded periplasmic space"/>
    <property type="evidence" value="ECO:0007669"/>
    <property type="project" value="TreeGrafter"/>
</dbReference>
<accession>A0A1Y0HQT3</accession>
<dbReference type="PANTHER" id="PTHR30032:SF4">
    <property type="entry name" value="AMIDASE ENHANCER"/>
    <property type="match status" value="1"/>
</dbReference>
<dbReference type="Pfam" id="PF04122">
    <property type="entry name" value="CW_binding_2"/>
    <property type="match status" value="3"/>
</dbReference>
<dbReference type="KEGG" id="cceu:CBR64_02295"/>
<dbReference type="PANTHER" id="PTHR30032">
    <property type="entry name" value="N-ACETYLMURAMOYL-L-ALANINE AMIDASE-RELATED"/>
    <property type="match status" value="1"/>
</dbReference>
<gene>
    <name evidence="1" type="ORF">CBR64_02295</name>
</gene>
<protein>
    <recommendedName>
        <fullName evidence="3">Cell wall-binding repeat-containing protein</fullName>
    </recommendedName>
</protein>
<sequence>MATPLRGADLDRRTPVRARRVARALLASTLALTVVGGVAATAGAEPLPGPGAATLGEQSGEVRSFQDLLASRLTPEHEAELEQRVQAFAAAGTERVAGKDRYQTAVAVSAAFDPGVPVVYVASGTGFADALSAAPAAAVQGGPLLLVQPNGVPTVVADELARLAPQRIVVVGGSGAVSNAVYSQLAAYTPAIRRDSGADRYATSRLVSERAFAGSPVGVAYLATGVDFPDALSAGAVAGAYGVPVVLVNGKAPGVDATTKQLFQTLGVEAVGIAGGYGAVSAGIEADLLDEPYINGAVARFAGKNRYETSVALNQGVFEWATGAFLATGSGYADALAGAAAAGALPLPLWVVPSTCVPGGVLDDGAALGVTTYFLLGGRGALGDGVAALSRC</sequence>
<reference evidence="1 2" key="1">
    <citation type="submission" date="2017-05" db="EMBL/GenBank/DDBJ databases">
        <authorList>
            <person name="Song R."/>
            <person name="Chenine A.L."/>
            <person name="Ruprecht R.M."/>
        </authorList>
    </citation>
    <scope>NUCLEOTIDE SEQUENCE [LARGE SCALE GENOMIC DNA]</scope>
    <source>
        <strain evidence="1 2">PSBB019</strain>
    </source>
</reference>
<dbReference type="AlphaFoldDB" id="A0A1Y0HQT3"/>
<dbReference type="InterPro" id="IPR051922">
    <property type="entry name" value="Bact_Sporulation_Assoc"/>
</dbReference>
<evidence type="ECO:0000313" key="2">
    <source>
        <dbReference type="Proteomes" id="UP000196228"/>
    </source>
</evidence>
<dbReference type="Gene3D" id="3.40.50.12090">
    <property type="match status" value="1"/>
</dbReference>
<dbReference type="EMBL" id="CP021383">
    <property type="protein sequence ID" value="ARU50498.1"/>
    <property type="molecule type" value="Genomic_DNA"/>
</dbReference>
<evidence type="ECO:0008006" key="3">
    <source>
        <dbReference type="Google" id="ProtNLM"/>
    </source>
</evidence>
<name>A0A1Y0HQT3_CELCE</name>
<proteinExistence type="predicted"/>
<evidence type="ECO:0000313" key="1">
    <source>
        <dbReference type="EMBL" id="ARU50498.1"/>
    </source>
</evidence>
<dbReference type="Proteomes" id="UP000196228">
    <property type="component" value="Chromosome"/>
</dbReference>